<protein>
    <submittedName>
        <fullName evidence="1">Uncharacterized protein</fullName>
    </submittedName>
</protein>
<dbReference type="EMBL" id="CP094298">
    <property type="protein sequence ID" value="UNZ01125.1"/>
    <property type="molecule type" value="Genomic_DNA"/>
</dbReference>
<sequence length="40" mass="4587">MDPERIKIPDTDDGRRLRASLRSIRAAQTLTHSHNDLNDT</sequence>
<reference evidence="1 2" key="1">
    <citation type="submission" date="2022-03" db="EMBL/GenBank/DDBJ databases">
        <title>Complete genome of Streptomyces rimosus ssp. rimosus R7 (=ATCC 10970).</title>
        <authorList>
            <person name="Beganovic S."/>
            <person name="Ruckert C."/>
            <person name="Busche T."/>
            <person name="Kalinowski J."/>
            <person name="Wittmann C."/>
        </authorList>
    </citation>
    <scope>NUCLEOTIDE SEQUENCE [LARGE SCALE GENOMIC DNA]</scope>
    <source>
        <strain evidence="1 2">R7</strain>
    </source>
</reference>
<keyword evidence="2" id="KW-1185">Reference proteome</keyword>
<dbReference type="Proteomes" id="UP000829494">
    <property type="component" value="Chromosome"/>
</dbReference>
<organism evidence="1 2">
    <name type="scientific">Streptomyces rimosus subsp. rimosus</name>
    <dbReference type="NCBI Taxonomy" id="132474"/>
    <lineage>
        <taxon>Bacteria</taxon>
        <taxon>Bacillati</taxon>
        <taxon>Actinomycetota</taxon>
        <taxon>Actinomycetes</taxon>
        <taxon>Kitasatosporales</taxon>
        <taxon>Streptomycetaceae</taxon>
        <taxon>Streptomyces</taxon>
    </lineage>
</organism>
<evidence type="ECO:0000313" key="2">
    <source>
        <dbReference type="Proteomes" id="UP000829494"/>
    </source>
</evidence>
<proteinExistence type="predicted"/>
<name>A0ABY3YUP2_STRRM</name>
<evidence type="ECO:0000313" key="1">
    <source>
        <dbReference type="EMBL" id="UNZ01125.1"/>
    </source>
</evidence>
<gene>
    <name evidence="1" type="ORF">SRIMR7_03130</name>
</gene>
<accession>A0ABY3YUP2</accession>